<feature type="compositionally biased region" description="Polar residues" evidence="2">
    <location>
        <begin position="735"/>
        <end position="747"/>
    </location>
</feature>
<evidence type="ECO:0000313" key="4">
    <source>
        <dbReference type="Proteomes" id="UP001642501"/>
    </source>
</evidence>
<feature type="coiled-coil region" evidence="1">
    <location>
        <begin position="318"/>
        <end position="404"/>
    </location>
</feature>
<reference evidence="3 4" key="1">
    <citation type="submission" date="2024-01" db="EMBL/GenBank/DDBJ databases">
        <authorList>
            <person name="Allen C."/>
            <person name="Tagirdzhanova G."/>
        </authorList>
    </citation>
    <scope>NUCLEOTIDE SEQUENCE [LARGE SCALE GENOMIC DNA]</scope>
    <source>
        <strain evidence="3 4">CBS 573.63</strain>
    </source>
</reference>
<evidence type="ECO:0000256" key="2">
    <source>
        <dbReference type="SAM" id="MobiDB-lite"/>
    </source>
</evidence>
<feature type="region of interest" description="Disordered" evidence="2">
    <location>
        <begin position="565"/>
        <end position="780"/>
    </location>
</feature>
<feature type="region of interest" description="Disordered" evidence="2">
    <location>
        <begin position="77"/>
        <end position="112"/>
    </location>
</feature>
<feature type="compositionally biased region" description="Basic residues" evidence="2">
    <location>
        <begin position="748"/>
        <end position="766"/>
    </location>
</feature>
<keyword evidence="4" id="KW-1185">Reference proteome</keyword>
<gene>
    <name evidence="3" type="ORF">SEPCBS57363_005816</name>
</gene>
<keyword evidence="1" id="KW-0175">Coiled coil</keyword>
<feature type="region of interest" description="Disordered" evidence="2">
    <location>
        <begin position="1"/>
        <end position="22"/>
    </location>
</feature>
<dbReference type="EMBL" id="CAWUOM010000143">
    <property type="protein sequence ID" value="CAK7273762.1"/>
    <property type="molecule type" value="Genomic_DNA"/>
</dbReference>
<sequence length="780" mass="84622">MAEASPKVQPEEDTPKAVKDKNCPYCGQAFTSSSLGRHLDLYIKGPNPKRHDGVHNVEEIRRLRGGITRRNLKCSKRRGLATPSGTPSAVNQPDAVSERFSNAPSPAARDTARFPVSTSAADIASKFSIGGVRWEATGVMNEVLFAPPNGARGTGAGAGDGSLATGGSDTRNINPNCYPMPPRVDRHAPQAQSDFKQKLQGALDDARAAELALREFVNAWRAAKQQIEMGSMPFDFDPLTMNFPALTLRCLRAQPTLFASTQLPTLASWSTAPPGASQFEALKSFFQEEFRKWRVKCAVATTAQFDDIRYPPSPQFQLIDRRAAIERAELAANALEQEASKHLEAAFHAWDELSDERKNELWVLELARGIATKQTEIDKLQEEQSSLRQEASNLKSQIEQLNCLQQPREFRLVPPAHIPMNEKILFELQDAAVSQGSRAVGLNLNDRHSDLSEIVTAIIGRWKNVIVSSRASSTGMTAQTPIDTPAAPSMPAASRPPVAFSSSALSTEANHPCTHNASIMSPPVTVAARTPRLINPAMRSGEQNQQIPRETARTQPTLGSALAMSTTTSNVPQKPPNRSTLPSSKVLASGLPAPVRHPDVELVDSLTKNNDGDEDECDVDNEDNESEIEEGDEEVTEIGDDAAPTDIPVEVLTVEPVVSGASAKAVADAKDDDSSEKDDDDDDDDDDKGGEEAGEKDADAEMEDDDGFSHMHTPISRIVAAQPKNPRARKPLRTTGVSSIGSVNNSRQKPKPKPKPKPRAPNKRNTKALGPDAMRMDRRA</sequence>
<protein>
    <submittedName>
        <fullName evidence="3">Uncharacterized protein</fullName>
    </submittedName>
</protein>
<feature type="compositionally biased region" description="Polar residues" evidence="2">
    <location>
        <begin position="565"/>
        <end position="583"/>
    </location>
</feature>
<evidence type="ECO:0000256" key="1">
    <source>
        <dbReference type="SAM" id="Coils"/>
    </source>
</evidence>
<name>A0ABP0E2P9_9PEZI</name>
<feature type="compositionally biased region" description="Acidic residues" evidence="2">
    <location>
        <begin position="670"/>
        <end position="689"/>
    </location>
</feature>
<organism evidence="3 4">
    <name type="scientific">Sporothrix epigloea</name>
    <dbReference type="NCBI Taxonomy" id="1892477"/>
    <lineage>
        <taxon>Eukaryota</taxon>
        <taxon>Fungi</taxon>
        <taxon>Dikarya</taxon>
        <taxon>Ascomycota</taxon>
        <taxon>Pezizomycotina</taxon>
        <taxon>Sordariomycetes</taxon>
        <taxon>Sordariomycetidae</taxon>
        <taxon>Ophiostomatales</taxon>
        <taxon>Ophiostomataceae</taxon>
        <taxon>Sporothrix</taxon>
    </lineage>
</organism>
<feature type="compositionally biased region" description="Basic and acidic residues" evidence="2">
    <location>
        <begin position="690"/>
        <end position="699"/>
    </location>
</feature>
<proteinExistence type="predicted"/>
<comment type="caution">
    <text evidence="3">The sequence shown here is derived from an EMBL/GenBank/DDBJ whole genome shotgun (WGS) entry which is preliminary data.</text>
</comment>
<accession>A0ABP0E2P9</accession>
<dbReference type="Proteomes" id="UP001642501">
    <property type="component" value="Unassembled WGS sequence"/>
</dbReference>
<feature type="compositionally biased region" description="Acidic residues" evidence="2">
    <location>
        <begin position="612"/>
        <end position="640"/>
    </location>
</feature>
<evidence type="ECO:0000313" key="3">
    <source>
        <dbReference type="EMBL" id="CAK7273762.1"/>
    </source>
</evidence>
<feature type="compositionally biased region" description="Basic and acidic residues" evidence="2">
    <location>
        <begin position="9"/>
        <end position="22"/>
    </location>
</feature>